<dbReference type="InterPro" id="IPR006315">
    <property type="entry name" value="OM_autotransptr_brl_dom"/>
</dbReference>
<evidence type="ECO:0000313" key="5">
    <source>
        <dbReference type="Proteomes" id="UP000410984"/>
    </source>
</evidence>
<protein>
    <submittedName>
        <fullName evidence="4">Extracellular serine protease</fullName>
        <ecNumber evidence="4">3.4.21.-</ecNumber>
    </submittedName>
</protein>
<dbReference type="Gene3D" id="2.160.20.20">
    <property type="match status" value="1"/>
</dbReference>
<evidence type="ECO:0000256" key="2">
    <source>
        <dbReference type="SAM" id="SignalP"/>
    </source>
</evidence>
<dbReference type="SUPFAM" id="SSF103515">
    <property type="entry name" value="Autotransporter"/>
    <property type="match status" value="1"/>
</dbReference>
<dbReference type="PROSITE" id="PS51208">
    <property type="entry name" value="AUTOTRANSPORTER"/>
    <property type="match status" value="1"/>
</dbReference>
<feature type="domain" description="Autotransporter" evidence="3">
    <location>
        <begin position="919"/>
        <end position="1215"/>
    </location>
</feature>
<dbReference type="InterPro" id="IPR013425">
    <property type="entry name" value="Autotrns_rpt"/>
</dbReference>
<dbReference type="GO" id="GO:0008233">
    <property type="term" value="F:peptidase activity"/>
    <property type="evidence" value="ECO:0007669"/>
    <property type="project" value="UniProtKB-KW"/>
</dbReference>
<keyword evidence="4" id="KW-0645">Protease</keyword>
<reference evidence="4 5" key="1">
    <citation type="submission" date="2019-06" db="EMBL/GenBank/DDBJ databases">
        <authorList>
            <person name="Rodrigo-Torres L."/>
            <person name="Arahal R. D."/>
            <person name="Lucena T."/>
        </authorList>
    </citation>
    <scope>NUCLEOTIDE SEQUENCE [LARGE SCALE GENOMIC DNA]</scope>
    <source>
        <strain evidence="4 5">SB0023/3</strain>
    </source>
</reference>
<proteinExistence type="predicted"/>
<dbReference type="SMART" id="SM00869">
    <property type="entry name" value="Autotransporter"/>
    <property type="match status" value="1"/>
</dbReference>
<dbReference type="GO" id="GO:0006508">
    <property type="term" value="P:proteolysis"/>
    <property type="evidence" value="ECO:0007669"/>
    <property type="project" value="UniProtKB-KW"/>
</dbReference>
<dbReference type="SUPFAM" id="SSF51126">
    <property type="entry name" value="Pectin lyase-like"/>
    <property type="match status" value="1"/>
</dbReference>
<evidence type="ECO:0000256" key="1">
    <source>
        <dbReference type="ARBA" id="ARBA00022729"/>
    </source>
</evidence>
<keyword evidence="5" id="KW-1185">Reference proteome</keyword>
<dbReference type="InterPro" id="IPR012332">
    <property type="entry name" value="Autotransporter_pectin_lyase_C"/>
</dbReference>
<evidence type="ECO:0000313" key="4">
    <source>
        <dbReference type="EMBL" id="VUD72767.1"/>
    </source>
</evidence>
<dbReference type="GO" id="GO:0019867">
    <property type="term" value="C:outer membrane"/>
    <property type="evidence" value="ECO:0007669"/>
    <property type="project" value="InterPro"/>
</dbReference>
<dbReference type="Gene3D" id="2.40.128.130">
    <property type="entry name" value="Autotransporter beta-domain"/>
    <property type="match status" value="1"/>
</dbReference>
<dbReference type="EC" id="3.4.21.-" evidence="4"/>
<dbReference type="AlphaFoldDB" id="A0A509EEK6"/>
<dbReference type="InterPro" id="IPR011050">
    <property type="entry name" value="Pectin_lyase_fold/virulence"/>
</dbReference>
<dbReference type="InterPro" id="IPR005546">
    <property type="entry name" value="Autotransporte_beta"/>
</dbReference>
<dbReference type="EMBL" id="CABFPH010000050">
    <property type="protein sequence ID" value="VUD72767.1"/>
    <property type="molecule type" value="Genomic_DNA"/>
</dbReference>
<keyword evidence="4" id="KW-0378">Hydrolase</keyword>
<feature type="chain" id="PRO_5021471147" evidence="2">
    <location>
        <begin position="23"/>
        <end position="1215"/>
    </location>
</feature>
<dbReference type="Gene3D" id="1.20.144.10">
    <property type="entry name" value="Phosphatidic acid phosphatase type 2/haloperoxidase"/>
    <property type="match status" value="1"/>
</dbReference>
<dbReference type="Proteomes" id="UP000410984">
    <property type="component" value="Unassembled WGS sequence"/>
</dbReference>
<dbReference type="InterPro" id="IPR000326">
    <property type="entry name" value="PAP2/HPO"/>
</dbReference>
<dbReference type="Pfam" id="PF12951">
    <property type="entry name" value="PATR"/>
    <property type="match status" value="2"/>
</dbReference>
<name>A0A509EEK6_9HYPH</name>
<dbReference type="Pfam" id="PF01569">
    <property type="entry name" value="PAP2"/>
    <property type="match status" value="1"/>
</dbReference>
<dbReference type="NCBIfam" id="TIGR02601">
    <property type="entry name" value="autotrns_rpt"/>
    <property type="match status" value="2"/>
</dbReference>
<sequence length="1215" mass="123081">MTKNFISLLLASTGMIPIAALAQQVPTAPGTGFANSTSVNPGTVIPRLLDAYVGLMAGNPTVLTQNYQTVIAMTQGRTADQTLAAIHDDRTGQAYSILNGLGPLTSAYLTGAGASFTGTKPNALTPTTYATTRLSDYAANLNAGSDANGGSTTFGNGSATPLAAAVRFIDDTVRANASTEPSKRVFGRYQGANPAIDPLDARFNTYSAATNKRGLSAADTAGMVVPSYLSNFTVPAVYGTTERWVKGFTVTQAMIDANGGRPLTAPNVGSYDSAGAFTPTTFGVGDYVPGIGTSPRPFRVSTGVAVPTLLNPRVNGTNAYADGGFPSGHTNSGYLQALGVGFLVPQRWQEMLTRASELGNNRILAGMHSPLDVMGGRMQATAIAATNIYAALYDAQGNRVDWTNPANTRAYAVYQAYQQTQAYLAASCGAASVNACLANAAASGAADAFGDAARNKADYTARLTYGFQPVGPSAPMTAAEVPVQAQVLLLTRFPYLTDAQRREVLATTGLPSGYPLLSGNTYDGWGRLNLYTAMDGYGAFNGTVTVTMDAAQGGYSALDTWKNDISGNGGLTKAGSGTLVLTGRNSYAGGTAILGGTLVGSAASFGSGAIVDNASLILDQAGDAAMANPISGSGSLTKTGAGTLTLTGTGAFTGATEIAQGRLAVNGSLAGSTVTIGSGASLGGSGTVGGVVATSGATVAPGNSIGTLTVAGAATFAPGSVYSVEANAAGQSDRIAASGSATLAGGTVQVTAAQGAYAPRTRYTILTADGGVTGRFAGVSANFAFLDPSLTYTPTEVDLNLTRNDIAFSSIASNRNQAGVADAIQAGGPATPAYQRTVGLTADEAQGAFQALSGDVHASTVSTAYAIAFFVREAVLDRLRWGTTPGTADGLDFGSLPATYTADLPGRAAPVVAMPARILDPTVFGLWGQGFGSFGNARSDGNAAGFDRQISGFALGADLRLESGLTLGLVGGYTAASLDTTGRLQSATIESGYGGVYGGYAVGPVSLRLGAIYADNSIRTRRTIAFAGFADTASARTGGSTVQGFGEIGYRFVLGQAGPAALVAKDGARPAQAAASYLEPFVGGSYVTIGRDRFVEAGGIAALTSFARDSDVGAVTAGLRGQTSWDLGLGAPVSAHALVGYRRAFGDVVPTALLSFGTGPTFLTAGIPIARDALVTEAGLDLRVAPNATLGVAYTGQVGDRIEDHAVKGNFTWRF</sequence>
<organism evidence="4 5">
    <name type="scientific">Methylobacterium symbioticum</name>
    <dbReference type="NCBI Taxonomy" id="2584084"/>
    <lineage>
        <taxon>Bacteria</taxon>
        <taxon>Pseudomonadati</taxon>
        <taxon>Pseudomonadota</taxon>
        <taxon>Alphaproteobacteria</taxon>
        <taxon>Hyphomicrobiales</taxon>
        <taxon>Methylobacteriaceae</taxon>
        <taxon>Methylobacterium</taxon>
    </lineage>
</organism>
<dbReference type="NCBIfam" id="TIGR01414">
    <property type="entry name" value="autotrans_barl"/>
    <property type="match status" value="1"/>
</dbReference>
<feature type="signal peptide" evidence="2">
    <location>
        <begin position="1"/>
        <end position="22"/>
    </location>
</feature>
<gene>
    <name evidence="4" type="ORF">MET9862_03369</name>
</gene>
<dbReference type="SUPFAM" id="SSF48317">
    <property type="entry name" value="Acid phosphatase/Vanadium-dependent haloperoxidase"/>
    <property type="match status" value="1"/>
</dbReference>
<dbReference type="Pfam" id="PF03797">
    <property type="entry name" value="Autotransporter"/>
    <property type="match status" value="1"/>
</dbReference>
<evidence type="ECO:0000259" key="3">
    <source>
        <dbReference type="PROSITE" id="PS51208"/>
    </source>
</evidence>
<dbReference type="InterPro" id="IPR036938">
    <property type="entry name" value="PAP2/HPO_sf"/>
</dbReference>
<keyword evidence="1 2" id="KW-0732">Signal</keyword>
<accession>A0A509EEK6</accession>
<dbReference type="InterPro" id="IPR036709">
    <property type="entry name" value="Autotransporte_beta_dom_sf"/>
</dbReference>